<protein>
    <submittedName>
        <fullName evidence="1">Uncharacterized protein</fullName>
    </submittedName>
</protein>
<evidence type="ECO:0000313" key="1">
    <source>
        <dbReference type="EMBL" id="KKK55540.1"/>
    </source>
</evidence>
<proteinExistence type="predicted"/>
<name>A0A0F8X3U1_9ZZZZ</name>
<dbReference type="EMBL" id="LAZR01065439">
    <property type="protein sequence ID" value="KKK55540.1"/>
    <property type="molecule type" value="Genomic_DNA"/>
</dbReference>
<accession>A0A0F8X3U1</accession>
<reference evidence="1" key="1">
    <citation type="journal article" date="2015" name="Nature">
        <title>Complex archaea that bridge the gap between prokaryotes and eukaryotes.</title>
        <authorList>
            <person name="Spang A."/>
            <person name="Saw J.H."/>
            <person name="Jorgensen S.L."/>
            <person name="Zaremba-Niedzwiedzka K."/>
            <person name="Martijn J."/>
            <person name="Lind A.E."/>
            <person name="van Eijk R."/>
            <person name="Schleper C."/>
            <person name="Guy L."/>
            <person name="Ettema T.J."/>
        </authorList>
    </citation>
    <scope>NUCLEOTIDE SEQUENCE</scope>
</reference>
<dbReference type="AlphaFoldDB" id="A0A0F8X3U1"/>
<gene>
    <name evidence="1" type="ORF">LCGC14_3073520</name>
</gene>
<comment type="caution">
    <text evidence="1">The sequence shown here is derived from an EMBL/GenBank/DDBJ whole genome shotgun (WGS) entry which is preliminary data.</text>
</comment>
<sequence length="49" mass="5571">MSFYSNSFGDAVDLSGLEREQSIEFWQWAQVENTINPGISEKAYEVISP</sequence>
<organism evidence="1">
    <name type="scientific">marine sediment metagenome</name>
    <dbReference type="NCBI Taxonomy" id="412755"/>
    <lineage>
        <taxon>unclassified sequences</taxon>
        <taxon>metagenomes</taxon>
        <taxon>ecological metagenomes</taxon>
    </lineage>
</organism>